<dbReference type="GO" id="GO:0004674">
    <property type="term" value="F:protein serine/threonine kinase activity"/>
    <property type="evidence" value="ECO:0007669"/>
    <property type="project" value="UniProtKB-KW"/>
</dbReference>
<dbReference type="GO" id="GO:0016020">
    <property type="term" value="C:membrane"/>
    <property type="evidence" value="ECO:0007669"/>
    <property type="project" value="UniProtKB-SubCell"/>
</dbReference>
<dbReference type="OrthoDB" id="1910371at2759"/>
<organism evidence="21 22">
    <name type="scientific">Parasponia andersonii</name>
    <name type="common">Sponia andersonii</name>
    <dbReference type="NCBI Taxonomy" id="3476"/>
    <lineage>
        <taxon>Eukaryota</taxon>
        <taxon>Viridiplantae</taxon>
        <taxon>Streptophyta</taxon>
        <taxon>Embryophyta</taxon>
        <taxon>Tracheophyta</taxon>
        <taxon>Spermatophyta</taxon>
        <taxon>Magnoliopsida</taxon>
        <taxon>eudicotyledons</taxon>
        <taxon>Gunneridae</taxon>
        <taxon>Pentapetalae</taxon>
        <taxon>rosids</taxon>
        <taxon>fabids</taxon>
        <taxon>Rosales</taxon>
        <taxon>Cannabaceae</taxon>
        <taxon>Parasponia</taxon>
    </lineage>
</organism>
<feature type="domain" description="Bulb-type lectin" evidence="19">
    <location>
        <begin position="25"/>
        <end position="147"/>
    </location>
</feature>
<dbReference type="SMART" id="SM00108">
    <property type="entry name" value="B_lectin"/>
    <property type="match status" value="1"/>
</dbReference>
<gene>
    <name evidence="21" type="ORF">PanWU01x14_271480</name>
</gene>
<keyword evidence="9 16" id="KW-1133">Transmembrane helix</keyword>
<keyword evidence="11" id="KW-1015">Disulfide bond</keyword>
<evidence type="ECO:0000259" key="18">
    <source>
        <dbReference type="PROSITE" id="PS50011"/>
    </source>
</evidence>
<dbReference type="Pfam" id="PF07714">
    <property type="entry name" value="PK_Tyr_Ser-Thr"/>
    <property type="match status" value="1"/>
</dbReference>
<dbReference type="AlphaFoldDB" id="A0A2P5B4R2"/>
<keyword evidence="3 15" id="KW-0808">Transferase</keyword>
<dbReference type="PROSITE" id="PS00108">
    <property type="entry name" value="PROTEIN_KINASE_ST"/>
    <property type="match status" value="1"/>
</dbReference>
<evidence type="ECO:0000256" key="5">
    <source>
        <dbReference type="ARBA" id="ARBA00022729"/>
    </source>
</evidence>
<dbReference type="InterPro" id="IPR008271">
    <property type="entry name" value="Ser/Thr_kinase_AS"/>
</dbReference>
<dbReference type="Gene3D" id="3.30.200.20">
    <property type="entry name" value="Phosphorylase Kinase, domain 1"/>
    <property type="match status" value="1"/>
</dbReference>
<evidence type="ECO:0000256" key="14">
    <source>
        <dbReference type="ARBA" id="ARBA00048679"/>
    </source>
</evidence>
<keyword evidence="2 15" id="KW-0723">Serine/threonine-protein kinase</keyword>
<evidence type="ECO:0000256" key="7">
    <source>
        <dbReference type="ARBA" id="ARBA00022777"/>
    </source>
</evidence>
<comment type="subcellular location">
    <subcellularLocation>
        <location evidence="1">Membrane</location>
        <topology evidence="1">Single-pass type I membrane protein</topology>
    </subcellularLocation>
</comment>
<dbReference type="Proteomes" id="UP000237105">
    <property type="component" value="Unassembled WGS sequence"/>
</dbReference>
<keyword evidence="21" id="KW-0675">Receptor</keyword>
<evidence type="ECO:0000256" key="2">
    <source>
        <dbReference type="ARBA" id="ARBA00022527"/>
    </source>
</evidence>
<evidence type="ECO:0000256" key="6">
    <source>
        <dbReference type="ARBA" id="ARBA00022741"/>
    </source>
</evidence>
<dbReference type="InterPro" id="IPR024171">
    <property type="entry name" value="SRK-like_kinase"/>
</dbReference>
<comment type="catalytic activity">
    <reaction evidence="13 15">
        <text>L-threonyl-[protein] + ATP = O-phospho-L-threonyl-[protein] + ADP + H(+)</text>
        <dbReference type="Rhea" id="RHEA:46608"/>
        <dbReference type="Rhea" id="RHEA-COMP:11060"/>
        <dbReference type="Rhea" id="RHEA-COMP:11605"/>
        <dbReference type="ChEBI" id="CHEBI:15378"/>
        <dbReference type="ChEBI" id="CHEBI:30013"/>
        <dbReference type="ChEBI" id="CHEBI:30616"/>
        <dbReference type="ChEBI" id="CHEBI:61977"/>
        <dbReference type="ChEBI" id="CHEBI:456216"/>
        <dbReference type="EC" id="2.7.11.1"/>
    </reaction>
</comment>
<dbReference type="SMART" id="SM00473">
    <property type="entry name" value="PAN_AP"/>
    <property type="match status" value="1"/>
</dbReference>
<keyword evidence="4 16" id="KW-0812">Transmembrane</keyword>
<dbReference type="InterPro" id="IPR001245">
    <property type="entry name" value="Ser-Thr/Tyr_kinase_cat_dom"/>
</dbReference>
<dbReference type="EMBL" id="JXTB01000364">
    <property type="protein sequence ID" value="PON43781.1"/>
    <property type="molecule type" value="Genomic_DNA"/>
</dbReference>
<comment type="caution">
    <text evidence="21">The sequence shown here is derived from an EMBL/GenBank/DDBJ whole genome shotgun (WGS) entry which is preliminary data.</text>
</comment>
<evidence type="ECO:0000256" key="16">
    <source>
        <dbReference type="SAM" id="Phobius"/>
    </source>
</evidence>
<dbReference type="CDD" id="cd00028">
    <property type="entry name" value="B_lectin"/>
    <property type="match status" value="1"/>
</dbReference>
<evidence type="ECO:0000256" key="8">
    <source>
        <dbReference type="ARBA" id="ARBA00022840"/>
    </source>
</evidence>
<sequence length="813" mass="90807">MERLSLTFLSSLILLSVLLKSAISADTISTTQSLTDGKTLVSSGQTFELGFFSPGISKNRYLGIWYKTTPNVVVWVANRNSPLTDSSGELTISNKSNQLVLLNQSKAVLWSSNSSGSVGENSVAQLLDSGNLVLRENESKNSELYLWQSFDYPSDTLLAGMKLGWDLKPGLERYLTSWKSVDDPSTGDFTYRMDINGLPQSVLAMGSTRKFRSGTWNGVRFSGLSVLTDGVFKSILVFSENESYYMFIPVVNSVVTRVTMNASGSTQRLILQNGSTEWGIMYSVPYQHCDSYGYCGANGFCGVNDDPICSCLEGFTPSYREEWEVLNWSNGCKRKIPLDCQKGEGFVKLVGVKLPDLLEFWLNKSMSLKECKEKCLNNCSCTAYANSDIRGGGSGCLMWFRDLIDIRELRVKGSDQNMYIRLSASDIRLIRNANKKNRLKIILVVSTTLCMCIVGLVFCCFIWKSRKRVRGQSKNEDVELPLFDLATIAAATNNFSDTSMIGEGGFGPVYKGNLSTGQEVAVKRLSKNSGQGPKEFKNEVVLISKLQHRNLVGLLGCCIEGEERMLVYEYMSNKSLNHFIFGDNKSAKLDWKKRFNIIMGIARGLLYLHQDSKLQIIHRDLKASNILLDSNLNPKISDFGLARIFGGDESETKTEKIVGTYGYISPEYAVDGKFSIKSDVFSFGVVLIEIISGKRNRGFSHPDHHHNLLGHAWLLWNEDTALDIVDSSLEESSIESQVLRCIQVGLLCVQRFPADRPTMASVVVMLANEKVELPWPKKPAFFLERSTIDEDMKSRNEELYTQNQTSTTLLEGR</sequence>
<dbReference type="SUPFAM" id="SSF56112">
    <property type="entry name" value="Protein kinase-like (PK-like)"/>
    <property type="match status" value="1"/>
</dbReference>
<dbReference type="EC" id="2.7.11.1" evidence="15"/>
<dbReference type="GO" id="GO:0106310">
    <property type="term" value="F:protein serine kinase activity"/>
    <property type="evidence" value="ECO:0007669"/>
    <property type="project" value="RHEA"/>
</dbReference>
<dbReference type="PROSITE" id="PS50927">
    <property type="entry name" value="BULB_LECTIN"/>
    <property type="match status" value="1"/>
</dbReference>
<feature type="chain" id="PRO_5015136827" description="Receptor-like serine/threonine-protein kinase" evidence="17">
    <location>
        <begin position="25"/>
        <end position="813"/>
    </location>
</feature>
<dbReference type="SMART" id="SM00220">
    <property type="entry name" value="S_TKc"/>
    <property type="match status" value="1"/>
</dbReference>
<accession>A0A2P5B4R2</accession>
<dbReference type="InterPro" id="IPR036426">
    <property type="entry name" value="Bulb-type_lectin_dom_sf"/>
</dbReference>
<name>A0A2P5B4R2_PARAD</name>
<dbReference type="GO" id="GO:0005524">
    <property type="term" value="F:ATP binding"/>
    <property type="evidence" value="ECO:0007669"/>
    <property type="project" value="UniProtKB-KW"/>
</dbReference>
<dbReference type="FunFam" id="3.30.200.20:FF:000195">
    <property type="entry name" value="G-type lectin S-receptor-like serine/threonine-protein kinase"/>
    <property type="match status" value="1"/>
</dbReference>
<comment type="similarity">
    <text evidence="15">Belongs to the protein kinase superfamily. Ser/Thr protein kinase family.</text>
</comment>
<evidence type="ECO:0000313" key="22">
    <source>
        <dbReference type="Proteomes" id="UP000237105"/>
    </source>
</evidence>
<dbReference type="InterPro" id="IPR021820">
    <property type="entry name" value="S-locus_recpt_kinase_C"/>
</dbReference>
<keyword evidence="7 15" id="KW-0418">Kinase</keyword>
<dbReference type="CDD" id="cd01098">
    <property type="entry name" value="PAN_AP_plant"/>
    <property type="match status" value="1"/>
</dbReference>
<evidence type="ECO:0000259" key="19">
    <source>
        <dbReference type="PROSITE" id="PS50927"/>
    </source>
</evidence>
<dbReference type="SUPFAM" id="SSF51110">
    <property type="entry name" value="alpha-D-mannose-specific plant lectins"/>
    <property type="match status" value="1"/>
</dbReference>
<keyword evidence="22" id="KW-1185">Reference proteome</keyword>
<dbReference type="Pfam" id="PF11883">
    <property type="entry name" value="DUF3403"/>
    <property type="match status" value="1"/>
</dbReference>
<dbReference type="PANTHER" id="PTHR32444">
    <property type="entry name" value="BULB-TYPE LECTIN DOMAIN-CONTAINING PROTEIN"/>
    <property type="match status" value="1"/>
</dbReference>
<feature type="domain" description="Apple" evidence="20">
    <location>
        <begin position="340"/>
        <end position="424"/>
    </location>
</feature>
<evidence type="ECO:0000256" key="13">
    <source>
        <dbReference type="ARBA" id="ARBA00047899"/>
    </source>
</evidence>
<dbReference type="InterPro" id="IPR003609">
    <property type="entry name" value="Pan_app"/>
</dbReference>
<dbReference type="Gene3D" id="2.90.10.10">
    <property type="entry name" value="Bulb-type lectin domain"/>
    <property type="match status" value="1"/>
</dbReference>
<dbReference type="InterPro" id="IPR001480">
    <property type="entry name" value="Bulb-type_lectin_dom"/>
</dbReference>
<evidence type="ECO:0000256" key="9">
    <source>
        <dbReference type="ARBA" id="ARBA00022989"/>
    </source>
</evidence>
<evidence type="ECO:0000256" key="11">
    <source>
        <dbReference type="ARBA" id="ARBA00023157"/>
    </source>
</evidence>
<keyword evidence="10 16" id="KW-0472">Membrane</keyword>
<dbReference type="InterPro" id="IPR000858">
    <property type="entry name" value="S_locus_glycoprot_dom"/>
</dbReference>
<evidence type="ECO:0000256" key="17">
    <source>
        <dbReference type="SAM" id="SignalP"/>
    </source>
</evidence>
<dbReference type="InterPro" id="IPR011009">
    <property type="entry name" value="Kinase-like_dom_sf"/>
</dbReference>
<dbReference type="PROSITE" id="PS50948">
    <property type="entry name" value="PAN"/>
    <property type="match status" value="1"/>
</dbReference>
<feature type="domain" description="Protein kinase" evidence="18">
    <location>
        <begin position="495"/>
        <end position="771"/>
    </location>
</feature>
<keyword evidence="8 15" id="KW-0067">ATP-binding</keyword>
<proteinExistence type="inferred from homology"/>
<evidence type="ECO:0000256" key="1">
    <source>
        <dbReference type="ARBA" id="ARBA00004479"/>
    </source>
</evidence>
<evidence type="ECO:0000256" key="10">
    <source>
        <dbReference type="ARBA" id="ARBA00023136"/>
    </source>
</evidence>
<dbReference type="InterPro" id="IPR000719">
    <property type="entry name" value="Prot_kinase_dom"/>
</dbReference>
<dbReference type="Gene3D" id="3.50.4.10">
    <property type="entry name" value="Hepatocyte Growth Factor"/>
    <property type="match status" value="1"/>
</dbReference>
<dbReference type="Gene3D" id="1.10.510.10">
    <property type="entry name" value="Transferase(Phosphotransferase) domain 1"/>
    <property type="match status" value="1"/>
</dbReference>
<dbReference type="PANTHER" id="PTHR32444:SF118">
    <property type="entry name" value="OS09G0551150 PROTEIN"/>
    <property type="match status" value="1"/>
</dbReference>
<reference evidence="22" key="1">
    <citation type="submission" date="2016-06" db="EMBL/GenBank/DDBJ databases">
        <title>Parallel loss of symbiosis genes in relatives of nitrogen-fixing non-legume Parasponia.</title>
        <authorList>
            <person name="Van Velzen R."/>
            <person name="Holmer R."/>
            <person name="Bu F."/>
            <person name="Rutten L."/>
            <person name="Van Zeijl A."/>
            <person name="Liu W."/>
            <person name="Santuari L."/>
            <person name="Cao Q."/>
            <person name="Sharma T."/>
            <person name="Shen D."/>
            <person name="Roswanjaya Y."/>
            <person name="Wardhani T."/>
            <person name="Kalhor M.S."/>
            <person name="Jansen J."/>
            <person name="Van den Hoogen J."/>
            <person name="Gungor B."/>
            <person name="Hartog M."/>
            <person name="Hontelez J."/>
            <person name="Verver J."/>
            <person name="Yang W.-C."/>
            <person name="Schijlen E."/>
            <person name="Repin R."/>
            <person name="Schilthuizen M."/>
            <person name="Schranz E."/>
            <person name="Heidstra R."/>
            <person name="Miyata K."/>
            <person name="Fedorova E."/>
            <person name="Kohlen W."/>
            <person name="Bisseling T."/>
            <person name="Smit S."/>
            <person name="Geurts R."/>
        </authorList>
    </citation>
    <scope>NUCLEOTIDE SEQUENCE [LARGE SCALE GENOMIC DNA]</scope>
    <source>
        <strain evidence="22">cv. WU1-14</strain>
    </source>
</reference>
<dbReference type="FunFam" id="1.10.510.10:FF:000060">
    <property type="entry name" value="G-type lectin S-receptor-like serine/threonine-protein kinase"/>
    <property type="match status" value="1"/>
</dbReference>
<dbReference type="PROSITE" id="PS50011">
    <property type="entry name" value="PROTEIN_KINASE_DOM"/>
    <property type="match status" value="1"/>
</dbReference>
<feature type="signal peptide" evidence="17">
    <location>
        <begin position="1"/>
        <end position="24"/>
    </location>
</feature>
<keyword evidence="5 17" id="KW-0732">Signal</keyword>
<keyword evidence="6 15" id="KW-0547">Nucleotide-binding</keyword>
<evidence type="ECO:0000256" key="15">
    <source>
        <dbReference type="PIRNR" id="PIRNR000641"/>
    </source>
</evidence>
<evidence type="ECO:0000256" key="12">
    <source>
        <dbReference type="ARBA" id="ARBA00023180"/>
    </source>
</evidence>
<keyword evidence="12" id="KW-0325">Glycoprotein</keyword>
<dbReference type="PIRSF" id="PIRSF000641">
    <property type="entry name" value="SRK"/>
    <property type="match status" value="1"/>
</dbReference>
<evidence type="ECO:0000256" key="4">
    <source>
        <dbReference type="ARBA" id="ARBA00022692"/>
    </source>
</evidence>
<dbReference type="Pfam" id="PF01453">
    <property type="entry name" value="B_lectin"/>
    <property type="match status" value="1"/>
</dbReference>
<protein>
    <recommendedName>
        <fullName evidence="15">Receptor-like serine/threonine-protein kinase</fullName>
        <ecNumber evidence="15">2.7.11.1</ecNumber>
    </recommendedName>
</protein>
<dbReference type="Pfam" id="PF00954">
    <property type="entry name" value="S_locus_glycop"/>
    <property type="match status" value="1"/>
</dbReference>
<evidence type="ECO:0000256" key="3">
    <source>
        <dbReference type="ARBA" id="ARBA00022679"/>
    </source>
</evidence>
<dbReference type="FunFam" id="2.90.10.10:FF:000001">
    <property type="entry name" value="G-type lectin S-receptor-like serine/threonine-protein kinase"/>
    <property type="match status" value="1"/>
</dbReference>
<feature type="transmembrane region" description="Helical" evidence="16">
    <location>
        <begin position="441"/>
        <end position="463"/>
    </location>
</feature>
<comment type="catalytic activity">
    <reaction evidence="14 15">
        <text>L-seryl-[protein] + ATP = O-phospho-L-seryl-[protein] + ADP + H(+)</text>
        <dbReference type="Rhea" id="RHEA:17989"/>
        <dbReference type="Rhea" id="RHEA-COMP:9863"/>
        <dbReference type="Rhea" id="RHEA-COMP:11604"/>
        <dbReference type="ChEBI" id="CHEBI:15378"/>
        <dbReference type="ChEBI" id="CHEBI:29999"/>
        <dbReference type="ChEBI" id="CHEBI:30616"/>
        <dbReference type="ChEBI" id="CHEBI:83421"/>
        <dbReference type="ChEBI" id="CHEBI:456216"/>
        <dbReference type="EC" id="2.7.11.1"/>
    </reaction>
</comment>
<dbReference type="Pfam" id="PF08276">
    <property type="entry name" value="PAN_2"/>
    <property type="match status" value="1"/>
</dbReference>
<dbReference type="GO" id="GO:0048544">
    <property type="term" value="P:recognition of pollen"/>
    <property type="evidence" value="ECO:0007669"/>
    <property type="project" value="InterPro"/>
</dbReference>
<evidence type="ECO:0000259" key="20">
    <source>
        <dbReference type="PROSITE" id="PS50948"/>
    </source>
</evidence>
<dbReference type="CDD" id="cd14066">
    <property type="entry name" value="STKc_IRAK"/>
    <property type="match status" value="1"/>
</dbReference>
<evidence type="ECO:0000313" key="21">
    <source>
        <dbReference type="EMBL" id="PON43781.1"/>
    </source>
</evidence>